<dbReference type="PIRSF" id="PIRSF000799">
    <property type="entry name" value="DNA_pol_eps_2"/>
    <property type="match status" value="1"/>
</dbReference>
<dbReference type="GO" id="GO:0008622">
    <property type="term" value="C:epsilon DNA polymerase complex"/>
    <property type="evidence" value="ECO:0007669"/>
    <property type="project" value="UniProtKB-UniRule"/>
</dbReference>
<evidence type="ECO:0000313" key="9">
    <source>
        <dbReference type="Proteomes" id="UP000292702"/>
    </source>
</evidence>
<dbReference type="PANTHER" id="PTHR12708">
    <property type="entry name" value="DNA POLYMERASE EPSILON SUBUNIT B"/>
    <property type="match status" value="1"/>
</dbReference>
<dbReference type="EMBL" id="RWJN01000073">
    <property type="protein sequence ID" value="TCD68202.1"/>
    <property type="molecule type" value="Genomic_DNA"/>
</dbReference>
<evidence type="ECO:0000313" key="8">
    <source>
        <dbReference type="EMBL" id="TCD68202.1"/>
    </source>
</evidence>
<organism evidence="8 9">
    <name type="scientific">Steccherinum ochraceum</name>
    <dbReference type="NCBI Taxonomy" id="92696"/>
    <lineage>
        <taxon>Eukaryota</taxon>
        <taxon>Fungi</taxon>
        <taxon>Dikarya</taxon>
        <taxon>Basidiomycota</taxon>
        <taxon>Agaricomycotina</taxon>
        <taxon>Agaricomycetes</taxon>
        <taxon>Polyporales</taxon>
        <taxon>Steccherinaceae</taxon>
        <taxon>Steccherinum</taxon>
    </lineage>
</organism>
<dbReference type="GO" id="GO:0003677">
    <property type="term" value="F:DNA binding"/>
    <property type="evidence" value="ECO:0007669"/>
    <property type="project" value="UniProtKB-UniRule"/>
</dbReference>
<evidence type="ECO:0000256" key="3">
    <source>
        <dbReference type="ARBA" id="ARBA00022705"/>
    </source>
</evidence>
<keyword evidence="8" id="KW-0808">Transferase</keyword>
<evidence type="ECO:0000259" key="7">
    <source>
        <dbReference type="Pfam" id="PF04042"/>
    </source>
</evidence>
<accession>A0A4R0RM05</accession>
<keyword evidence="4 6" id="KW-0238">DNA-binding</keyword>
<dbReference type="AlphaFoldDB" id="A0A4R0RM05"/>
<keyword evidence="5 6" id="KW-0539">Nucleus</keyword>
<dbReference type="OrthoDB" id="10254730at2759"/>
<evidence type="ECO:0000256" key="1">
    <source>
        <dbReference type="ARBA" id="ARBA00004123"/>
    </source>
</evidence>
<comment type="similarity">
    <text evidence="2 6">Belongs to the DNA polymerase epsilon subunit B family.</text>
</comment>
<protein>
    <recommendedName>
        <fullName evidence="6">DNA polymerase epsilon subunit</fullName>
    </recommendedName>
    <alternativeName>
        <fullName evidence="6">DNA polymerase II subunit 2</fullName>
    </alternativeName>
</protein>
<comment type="subcellular location">
    <subcellularLocation>
        <location evidence="1 6">Nucleus</location>
    </subcellularLocation>
</comment>
<evidence type="ECO:0000256" key="5">
    <source>
        <dbReference type="ARBA" id="ARBA00023242"/>
    </source>
</evidence>
<evidence type="ECO:0000256" key="6">
    <source>
        <dbReference type="PIRNR" id="PIRNR000799"/>
    </source>
</evidence>
<keyword evidence="8" id="KW-0239">DNA-directed DNA polymerase</keyword>
<comment type="caution">
    <text evidence="8">The sequence shown here is derived from an EMBL/GenBank/DDBJ whole genome shotgun (WGS) entry which is preliminary data.</text>
</comment>
<dbReference type="GO" id="GO:0003887">
    <property type="term" value="F:DNA-directed DNA polymerase activity"/>
    <property type="evidence" value="ECO:0007669"/>
    <property type="project" value="UniProtKB-KW"/>
</dbReference>
<reference evidence="8 9" key="1">
    <citation type="submission" date="2018-11" db="EMBL/GenBank/DDBJ databases">
        <title>Genome assembly of Steccherinum ochraceum LE-BIN_3174, the white-rot fungus of the Steccherinaceae family (The Residual Polyporoid clade, Polyporales, Basidiomycota).</title>
        <authorList>
            <person name="Fedorova T.V."/>
            <person name="Glazunova O.A."/>
            <person name="Landesman E.O."/>
            <person name="Moiseenko K.V."/>
            <person name="Psurtseva N.V."/>
            <person name="Savinova O.S."/>
            <person name="Shakhova N.V."/>
            <person name="Tyazhelova T.V."/>
            <person name="Vasina D.V."/>
        </authorList>
    </citation>
    <scope>NUCLEOTIDE SEQUENCE [LARGE SCALE GENOMIC DNA]</scope>
    <source>
        <strain evidence="8 9">LE-BIN_3174</strain>
    </source>
</reference>
<keyword evidence="9" id="KW-1185">Reference proteome</keyword>
<dbReference type="GO" id="GO:0042276">
    <property type="term" value="P:error-prone translesion synthesis"/>
    <property type="evidence" value="ECO:0007669"/>
    <property type="project" value="TreeGrafter"/>
</dbReference>
<gene>
    <name evidence="8" type="primary">DPB2</name>
    <name evidence="8" type="ORF">EIP91_011374</name>
</gene>
<dbReference type="GO" id="GO:0006261">
    <property type="term" value="P:DNA-templated DNA replication"/>
    <property type="evidence" value="ECO:0007669"/>
    <property type="project" value="InterPro"/>
</dbReference>
<feature type="domain" description="DNA polymerase alpha/delta/epsilon subunit B" evidence="7">
    <location>
        <begin position="287"/>
        <end position="512"/>
    </location>
</feature>
<dbReference type="Gene3D" id="3.60.21.50">
    <property type="match status" value="1"/>
</dbReference>
<evidence type="ECO:0000256" key="2">
    <source>
        <dbReference type="ARBA" id="ARBA00009560"/>
    </source>
</evidence>
<dbReference type="InterPro" id="IPR016266">
    <property type="entry name" value="POLE2"/>
</dbReference>
<comment type="function">
    <text evidence="6">Participates in DNA repair and in chromosomal DNA replication.</text>
</comment>
<dbReference type="InterPro" id="IPR007185">
    <property type="entry name" value="DNA_pol_a/d/e_bsu"/>
</dbReference>
<keyword evidence="3 6" id="KW-0235">DNA replication</keyword>
<dbReference type="PANTHER" id="PTHR12708:SF0">
    <property type="entry name" value="DNA POLYMERASE EPSILON SUBUNIT 2"/>
    <property type="match status" value="1"/>
</dbReference>
<sequence>MADSRQRVIIKVKIPRSLLSTLINEALEYLEDIIDRHEISEEGVEGAIEYFAKEYNRQDDAQMKVSVQILQRVYEAFQGGDGKSHGESDFLDPDEHLKFINAHDMPLWNWSNEKGTFERQGFCTPYDVGFCRFSYYGNAKPYEHYQADRATERPFLSFHTAFARPSTKQLLGRAGHRFLLFGMLSHNKEGKLRLEDEEGSVELDFSQLDQPSEGLFSEGCFALVEGDYTEDETLVVIAIGHPPCESRDSARQIFGHIDFLGCGAATLQEDAQLAARMQTDMPELRFFVLSNVWLDKPDTLLGLRKMLDNCVENSFIPKVIVLCGNFSSRGIAQGNATEIRRYQDNFDALADLLASYPVVTRYAHVVLVPGPLDLTVNSVTPRKPLMSSFVSRLKSRIPNIHFGSNPCRIKFCDQEIVIFREDLMARMLRNLVGVKPDVRNDDLKRYVGGSPSVESHRSLMLYGPKLVQSLLDQSHLAPLTYDIQPTLSDFDHALRLYPLPTAVVLADKYDRFQMTYEGCHVFNPGSFLGNAFGFSAYIPSRRDSEECVLGADANED</sequence>
<dbReference type="Pfam" id="PF04042">
    <property type="entry name" value="DNA_pol_E_B"/>
    <property type="match status" value="1"/>
</dbReference>
<dbReference type="STRING" id="92696.A0A4R0RM05"/>
<keyword evidence="8" id="KW-0548">Nucleotidyltransferase</keyword>
<proteinExistence type="inferred from homology"/>
<evidence type="ECO:0000256" key="4">
    <source>
        <dbReference type="ARBA" id="ARBA00023125"/>
    </source>
</evidence>
<name>A0A4R0RM05_9APHY</name>
<dbReference type="Proteomes" id="UP000292702">
    <property type="component" value="Unassembled WGS sequence"/>
</dbReference>